<keyword evidence="3" id="KW-1185">Reference proteome</keyword>
<evidence type="ECO:0000313" key="2">
    <source>
        <dbReference type="EMBL" id="KAG2490210.1"/>
    </source>
</evidence>
<gene>
    <name evidence="2" type="ORF">HYH03_011337</name>
</gene>
<feature type="domain" description="Apple" evidence="1">
    <location>
        <begin position="215"/>
        <end position="244"/>
    </location>
</feature>
<reference evidence="2" key="1">
    <citation type="journal article" date="2020" name="bioRxiv">
        <title>Comparative genomics of Chlamydomonas.</title>
        <authorList>
            <person name="Craig R.J."/>
            <person name="Hasan A.R."/>
            <person name="Ness R.W."/>
            <person name="Keightley P.D."/>
        </authorList>
    </citation>
    <scope>NUCLEOTIDE SEQUENCE</scope>
    <source>
        <strain evidence="2">CCAP 11/70</strain>
    </source>
</reference>
<proteinExistence type="predicted"/>
<comment type="caution">
    <text evidence="2">The sequence shown here is derived from an EMBL/GenBank/DDBJ whole genome shotgun (WGS) entry which is preliminary data.</text>
</comment>
<organism evidence="2 3">
    <name type="scientific">Edaphochlamys debaryana</name>
    <dbReference type="NCBI Taxonomy" id="47281"/>
    <lineage>
        <taxon>Eukaryota</taxon>
        <taxon>Viridiplantae</taxon>
        <taxon>Chlorophyta</taxon>
        <taxon>core chlorophytes</taxon>
        <taxon>Chlorophyceae</taxon>
        <taxon>CS clade</taxon>
        <taxon>Chlamydomonadales</taxon>
        <taxon>Chlamydomonadales incertae sedis</taxon>
        <taxon>Edaphochlamys</taxon>
    </lineage>
</organism>
<name>A0A836BV94_9CHLO</name>
<accession>A0A836BV94</accession>
<dbReference type="EMBL" id="JAEHOE010000064">
    <property type="protein sequence ID" value="KAG2490210.1"/>
    <property type="molecule type" value="Genomic_DNA"/>
</dbReference>
<dbReference type="Pfam" id="PF00024">
    <property type="entry name" value="PAN_1"/>
    <property type="match status" value="1"/>
</dbReference>
<dbReference type="InterPro" id="IPR003609">
    <property type="entry name" value="Pan_app"/>
</dbReference>
<dbReference type="Proteomes" id="UP000612055">
    <property type="component" value="Unassembled WGS sequence"/>
</dbReference>
<sequence length="265" mass="28119">MLQCLRGTTTVANVTVALVTTQPAYVAPPTFVGCDKIILSSPAGGSTPCDVVLDNLSIRNSTGPCTPGATNPCGYDTCSTTNNLVYTCPFNATRFHCYNNTEVGSTYQYQTINYPNPAQGANMSYCQQQCDNLPSCNMAATALKFDMTQAQCFLKGAPLVTSGTYGQNRITTAADGWRVDICMDHPSAYGNYVCGAMDVPGTALTANIPTGGRGSSACAELCQARSDCEFYVYYSSPQSCSLRKTPLPNTSSSGAAQTCFKARRT</sequence>
<dbReference type="Gene3D" id="3.50.4.10">
    <property type="entry name" value="Hepatocyte Growth Factor"/>
    <property type="match status" value="1"/>
</dbReference>
<dbReference type="PROSITE" id="PS51257">
    <property type="entry name" value="PROKAR_LIPOPROTEIN"/>
    <property type="match status" value="1"/>
</dbReference>
<evidence type="ECO:0000259" key="1">
    <source>
        <dbReference type="Pfam" id="PF00024"/>
    </source>
</evidence>
<dbReference type="AlphaFoldDB" id="A0A836BV94"/>
<evidence type="ECO:0000313" key="3">
    <source>
        <dbReference type="Proteomes" id="UP000612055"/>
    </source>
</evidence>
<protein>
    <recommendedName>
        <fullName evidence="1">Apple domain-containing protein</fullName>
    </recommendedName>
</protein>